<evidence type="ECO:0000256" key="2">
    <source>
        <dbReference type="ARBA" id="ARBA00022490"/>
    </source>
</evidence>
<dbReference type="GO" id="GO:0051301">
    <property type="term" value="P:cell division"/>
    <property type="evidence" value="ECO:0007669"/>
    <property type="project" value="UniProtKB-KW"/>
</dbReference>
<dbReference type="InterPro" id="IPR050226">
    <property type="entry name" value="NagZ_Beta-hexosaminidase"/>
</dbReference>
<sequence length="340" mass="37369">MNPGPVMLDVAGLELRPEEKDLLRHPATGGIILFSRNYENSAQVTHLIRSLRAVRPELLVAVDHEGGRVQRFRAEMTAIPAMGSVGALHEQDPARAEGWATDCGTVLAWELTQLGVDFSFTPVLDLDYGRSAVIGNRSLHREPTRVCALARALVRGLRGQGMSAVVKHFPGHGHVTVDSHLGLPVDERTWDELESADLIPFRALLDCAGVGALMPAHVLYSAIAPEPAGFSPFWLQTLLRQRWGFEGMILSDDLTMGGAVTWGGGAEERTHLALDAGCDAVLVCNDVSASEQVLESLERISFSPQLAQRWMKMRATSDAPLFQRERDYHEAHRRLQGMEE</sequence>
<dbReference type="STRING" id="1789004.FEMY_04630"/>
<dbReference type="NCBIfam" id="NF003740">
    <property type="entry name" value="PRK05337.1"/>
    <property type="match status" value="1"/>
</dbReference>
<evidence type="ECO:0000313" key="13">
    <source>
        <dbReference type="Proteomes" id="UP000075653"/>
    </source>
</evidence>
<evidence type="ECO:0000256" key="6">
    <source>
        <dbReference type="ARBA" id="ARBA00022984"/>
    </source>
</evidence>
<keyword evidence="7 10" id="KW-0326">Glycosidase</keyword>
<dbReference type="InterPro" id="IPR019800">
    <property type="entry name" value="Glyco_hydro_3_AS"/>
</dbReference>
<comment type="caution">
    <text evidence="12">The sequence shown here is derived from an EMBL/GenBank/DDBJ whole genome shotgun (WGS) entry which is preliminary data.</text>
</comment>
<keyword evidence="2 10" id="KW-0963">Cytoplasm</keyword>
<dbReference type="HAMAP" id="MF_00364">
    <property type="entry name" value="NagZ"/>
    <property type="match status" value="1"/>
</dbReference>
<comment type="pathway">
    <text evidence="10">Cell wall biogenesis; peptidoglycan recycling.</text>
</comment>
<evidence type="ECO:0000256" key="4">
    <source>
        <dbReference type="ARBA" id="ARBA00022801"/>
    </source>
</evidence>
<dbReference type="PROSITE" id="PS00775">
    <property type="entry name" value="GLYCOSYL_HYDROL_F3"/>
    <property type="match status" value="1"/>
</dbReference>
<dbReference type="InterPro" id="IPR036962">
    <property type="entry name" value="Glyco_hydro_3_N_sf"/>
</dbReference>
<keyword evidence="9 10" id="KW-0961">Cell wall biogenesis/degradation</keyword>
<evidence type="ECO:0000256" key="3">
    <source>
        <dbReference type="ARBA" id="ARBA00022618"/>
    </source>
</evidence>
<keyword evidence="4 10" id="KW-0378">Hydrolase</keyword>
<feature type="binding site" evidence="10">
    <location>
        <begin position="167"/>
        <end position="168"/>
    </location>
    <ligand>
        <name>substrate</name>
    </ligand>
</feature>
<feature type="active site" description="Proton donor/acceptor" evidence="10">
    <location>
        <position position="180"/>
    </location>
</feature>
<feature type="site" description="Important for catalytic activity" evidence="10">
    <location>
        <position position="178"/>
    </location>
</feature>
<organism evidence="12 13">
    <name type="scientific">Ferrovum myxofaciens</name>
    <dbReference type="NCBI Taxonomy" id="416213"/>
    <lineage>
        <taxon>Bacteria</taxon>
        <taxon>Pseudomonadati</taxon>
        <taxon>Pseudomonadota</taxon>
        <taxon>Betaproteobacteria</taxon>
        <taxon>Ferrovales</taxon>
        <taxon>Ferrovaceae</taxon>
        <taxon>Ferrovum</taxon>
    </lineage>
</organism>
<dbReference type="RefSeq" id="WP_082783099.1">
    <property type="nucleotide sequence ID" value="NZ_LRRD01000007.1"/>
</dbReference>
<proteinExistence type="inferred from homology"/>
<dbReference type="Pfam" id="PF00933">
    <property type="entry name" value="Glyco_hydro_3"/>
    <property type="match status" value="1"/>
</dbReference>
<feature type="domain" description="Glycoside hydrolase family 3 N-terminal" evidence="11">
    <location>
        <begin position="14"/>
        <end position="297"/>
    </location>
</feature>
<evidence type="ECO:0000259" key="11">
    <source>
        <dbReference type="Pfam" id="PF00933"/>
    </source>
</evidence>
<comment type="catalytic activity">
    <reaction evidence="1 10">
        <text>Hydrolysis of terminal non-reducing N-acetyl-D-hexosamine residues in N-acetyl-beta-D-hexosaminides.</text>
        <dbReference type="EC" id="3.2.1.52"/>
    </reaction>
</comment>
<dbReference type="GO" id="GO:0005737">
    <property type="term" value="C:cytoplasm"/>
    <property type="evidence" value="ECO:0007669"/>
    <property type="project" value="UniProtKB-SubCell"/>
</dbReference>
<dbReference type="PATRIC" id="fig|1789004.3.peg.462"/>
<keyword evidence="6 10" id="KW-0573">Peptidoglycan synthesis</keyword>
<comment type="similarity">
    <text evidence="10">Belongs to the glycosyl hydrolase 3 family. NagZ subfamily.</text>
</comment>
<evidence type="ECO:0000313" key="12">
    <source>
        <dbReference type="EMBL" id="KXW58941.1"/>
    </source>
</evidence>
<dbReference type="InterPro" id="IPR017853">
    <property type="entry name" value="GH"/>
</dbReference>
<evidence type="ECO:0000256" key="7">
    <source>
        <dbReference type="ARBA" id="ARBA00023295"/>
    </source>
</evidence>
<name>A0A149W0C9_9PROT</name>
<dbReference type="UniPathway" id="UPA00544"/>
<keyword evidence="3 10" id="KW-0132">Cell division</keyword>
<evidence type="ECO:0000256" key="8">
    <source>
        <dbReference type="ARBA" id="ARBA00023306"/>
    </source>
</evidence>
<dbReference type="GO" id="GO:0004563">
    <property type="term" value="F:beta-N-acetylhexosaminidase activity"/>
    <property type="evidence" value="ECO:0007669"/>
    <property type="project" value="UniProtKB-UniRule"/>
</dbReference>
<dbReference type="PANTHER" id="PTHR30480:SF13">
    <property type="entry name" value="BETA-HEXOSAMINIDASE"/>
    <property type="match status" value="1"/>
</dbReference>
<protein>
    <recommendedName>
        <fullName evidence="10">Beta-hexosaminidase</fullName>
        <ecNumber evidence="10">3.2.1.52</ecNumber>
    </recommendedName>
    <alternativeName>
        <fullName evidence="10">Beta-N-acetylhexosaminidase</fullName>
    </alternativeName>
    <alternativeName>
        <fullName evidence="10">N-acetyl-beta-glucosaminidase</fullName>
    </alternativeName>
</protein>
<feature type="binding site" evidence="10">
    <location>
        <position position="71"/>
    </location>
    <ligand>
        <name>substrate</name>
    </ligand>
</feature>
<evidence type="ECO:0000256" key="1">
    <source>
        <dbReference type="ARBA" id="ARBA00001231"/>
    </source>
</evidence>
<dbReference type="EC" id="3.2.1.52" evidence="10"/>
<comment type="subcellular location">
    <subcellularLocation>
        <location evidence="10">Cytoplasm</location>
    </subcellularLocation>
</comment>
<dbReference type="InterPro" id="IPR001764">
    <property type="entry name" value="Glyco_hydro_3_N"/>
</dbReference>
<dbReference type="SUPFAM" id="SSF51445">
    <property type="entry name" value="(Trans)glycosidases"/>
    <property type="match status" value="1"/>
</dbReference>
<keyword evidence="13" id="KW-1185">Reference proteome</keyword>
<keyword evidence="8 10" id="KW-0131">Cell cycle</keyword>
<evidence type="ECO:0000256" key="5">
    <source>
        <dbReference type="ARBA" id="ARBA00022960"/>
    </source>
</evidence>
<dbReference type="EMBL" id="LRRD01000007">
    <property type="protein sequence ID" value="KXW58941.1"/>
    <property type="molecule type" value="Genomic_DNA"/>
</dbReference>
<dbReference type="AlphaFoldDB" id="A0A149W0C9"/>
<keyword evidence="5 10" id="KW-0133">Cell shape</keyword>
<dbReference type="GO" id="GO:0009254">
    <property type="term" value="P:peptidoglycan turnover"/>
    <property type="evidence" value="ECO:0007669"/>
    <property type="project" value="UniProtKB-UniRule"/>
</dbReference>
<feature type="binding site" evidence="10">
    <location>
        <position position="137"/>
    </location>
    <ligand>
        <name>substrate</name>
    </ligand>
</feature>
<dbReference type="GO" id="GO:0008360">
    <property type="term" value="P:regulation of cell shape"/>
    <property type="evidence" value="ECO:0007669"/>
    <property type="project" value="UniProtKB-KW"/>
</dbReference>
<gene>
    <name evidence="10 12" type="primary">nagZ</name>
    <name evidence="12" type="ORF">FEMY_04630</name>
</gene>
<evidence type="ECO:0000256" key="9">
    <source>
        <dbReference type="ARBA" id="ARBA00023316"/>
    </source>
</evidence>
<dbReference type="PANTHER" id="PTHR30480">
    <property type="entry name" value="BETA-HEXOSAMINIDASE-RELATED"/>
    <property type="match status" value="1"/>
</dbReference>
<feature type="active site" description="Nucleophile" evidence="10">
    <location>
        <position position="252"/>
    </location>
</feature>
<dbReference type="GO" id="GO:0071555">
    <property type="term" value="P:cell wall organization"/>
    <property type="evidence" value="ECO:0007669"/>
    <property type="project" value="UniProtKB-KW"/>
</dbReference>
<evidence type="ECO:0000256" key="10">
    <source>
        <dbReference type="HAMAP-Rule" id="MF_00364"/>
    </source>
</evidence>
<dbReference type="GO" id="GO:0005975">
    <property type="term" value="P:carbohydrate metabolic process"/>
    <property type="evidence" value="ECO:0007669"/>
    <property type="project" value="InterPro"/>
</dbReference>
<feature type="binding site" evidence="10">
    <location>
        <position position="63"/>
    </location>
    <ligand>
        <name>substrate</name>
    </ligand>
</feature>
<dbReference type="Proteomes" id="UP000075653">
    <property type="component" value="Unassembled WGS sequence"/>
</dbReference>
<dbReference type="Gene3D" id="3.20.20.300">
    <property type="entry name" value="Glycoside hydrolase, family 3, N-terminal domain"/>
    <property type="match status" value="1"/>
</dbReference>
<accession>A0A149W0C9</accession>
<dbReference type="GO" id="GO:0009252">
    <property type="term" value="P:peptidoglycan biosynthetic process"/>
    <property type="evidence" value="ECO:0007669"/>
    <property type="project" value="UniProtKB-KW"/>
</dbReference>
<reference evidence="12 13" key="1">
    <citation type="submission" date="2016-01" db="EMBL/GenBank/DDBJ databases">
        <title>Genome sequence of the acidophilic iron oxidising Ferrovum strain Z-31.</title>
        <authorList>
            <person name="Poehlein A."/>
            <person name="Ullrich S.R."/>
            <person name="Schloemann M."/>
            <person name="Muehling M."/>
            <person name="Daniel R."/>
        </authorList>
    </citation>
    <scope>NUCLEOTIDE SEQUENCE [LARGE SCALE GENOMIC DNA]</scope>
    <source>
        <strain evidence="12 13">Z-31</strain>
    </source>
</reference>
<comment type="function">
    <text evidence="10">Plays a role in peptidoglycan recycling by cleaving the terminal beta-1,4-linked N-acetylglucosamine (GlcNAc) from peptide-linked peptidoglycan fragments, giving rise to free GlcNAc, anhydro-N-acetylmuramic acid and anhydro-N-acetylmuramic acid-linked peptides.</text>
</comment>
<dbReference type="InterPro" id="IPR022956">
    <property type="entry name" value="Beta_hexosaminidase_bac"/>
</dbReference>